<comment type="pathway">
    <text evidence="2">Porphyrin-containing compound metabolism; protoporphyrin-IX biosynthesis; coproporphyrinogen-III from 5-aminolevulinate: step 2/4.</text>
</comment>
<accession>A0ABX7X4U0</accession>
<dbReference type="NCBIfam" id="TIGR00212">
    <property type="entry name" value="hemC"/>
    <property type="match status" value="1"/>
</dbReference>
<dbReference type="InterPro" id="IPR022418">
    <property type="entry name" value="Porphobilinogen_deaminase_C"/>
</dbReference>
<dbReference type="Pfam" id="PF03900">
    <property type="entry name" value="Porphobil_deamC"/>
    <property type="match status" value="1"/>
</dbReference>
<feature type="modified residue" description="S-(dipyrrolylmethanemethyl)cysteine" evidence="8">
    <location>
        <position position="241"/>
    </location>
</feature>
<dbReference type="SUPFAM" id="SSF54782">
    <property type="entry name" value="Porphobilinogen deaminase (hydroxymethylbilane synthase), C-terminal domain"/>
    <property type="match status" value="1"/>
</dbReference>
<dbReference type="Pfam" id="PF01379">
    <property type="entry name" value="Porphobil_deam"/>
    <property type="match status" value="1"/>
</dbReference>
<comment type="subunit">
    <text evidence="4 8">Monomer.</text>
</comment>
<dbReference type="PRINTS" id="PR00151">
    <property type="entry name" value="PORPHBDMNASE"/>
</dbReference>
<comment type="catalytic activity">
    <reaction evidence="7 8">
        <text>4 porphobilinogen + H2O = hydroxymethylbilane + 4 NH4(+)</text>
        <dbReference type="Rhea" id="RHEA:13185"/>
        <dbReference type="ChEBI" id="CHEBI:15377"/>
        <dbReference type="ChEBI" id="CHEBI:28938"/>
        <dbReference type="ChEBI" id="CHEBI:57845"/>
        <dbReference type="ChEBI" id="CHEBI:58126"/>
        <dbReference type="EC" id="2.5.1.61"/>
    </reaction>
</comment>
<organism evidence="11 12">
    <name type="scientific">Candidatus Thiothrix anitrata</name>
    <dbReference type="NCBI Taxonomy" id="2823902"/>
    <lineage>
        <taxon>Bacteria</taxon>
        <taxon>Pseudomonadati</taxon>
        <taxon>Pseudomonadota</taxon>
        <taxon>Gammaproteobacteria</taxon>
        <taxon>Thiotrichales</taxon>
        <taxon>Thiotrichaceae</taxon>
        <taxon>Thiothrix</taxon>
    </lineage>
</organism>
<gene>
    <name evidence="8 11" type="primary">hemC</name>
    <name evidence="11" type="ORF">J8380_04765</name>
</gene>
<dbReference type="InterPro" id="IPR000860">
    <property type="entry name" value="HemC"/>
</dbReference>
<evidence type="ECO:0000256" key="3">
    <source>
        <dbReference type="ARBA" id="ARBA00005638"/>
    </source>
</evidence>
<dbReference type="HAMAP" id="MF_00260">
    <property type="entry name" value="Porphobil_deam"/>
    <property type="match status" value="1"/>
</dbReference>
<protein>
    <recommendedName>
        <fullName evidence="8">Porphobilinogen deaminase</fullName>
        <shortName evidence="8">PBG</shortName>
        <ecNumber evidence="8">2.5.1.61</ecNumber>
    </recommendedName>
    <alternativeName>
        <fullName evidence="8">Hydroxymethylbilane synthase</fullName>
        <shortName evidence="8">HMBS</shortName>
    </alternativeName>
    <alternativeName>
        <fullName evidence="8">Pre-uroporphyrinogen synthase</fullName>
    </alternativeName>
</protein>
<dbReference type="PANTHER" id="PTHR11557">
    <property type="entry name" value="PORPHOBILINOGEN DEAMINASE"/>
    <property type="match status" value="1"/>
</dbReference>
<dbReference type="InterPro" id="IPR036803">
    <property type="entry name" value="Porphobilinogen_deaminase_C_sf"/>
</dbReference>
<feature type="domain" description="Porphobilinogen deaminase N-terminal" evidence="9">
    <location>
        <begin position="5"/>
        <end position="212"/>
    </location>
</feature>
<dbReference type="Gene3D" id="3.40.190.10">
    <property type="entry name" value="Periplasmic binding protein-like II"/>
    <property type="match status" value="2"/>
</dbReference>
<evidence type="ECO:0000256" key="7">
    <source>
        <dbReference type="ARBA" id="ARBA00048169"/>
    </source>
</evidence>
<dbReference type="InterPro" id="IPR022417">
    <property type="entry name" value="Porphobilin_deaminase_N"/>
</dbReference>
<evidence type="ECO:0000256" key="2">
    <source>
        <dbReference type="ARBA" id="ARBA00004735"/>
    </source>
</evidence>
<evidence type="ECO:0000256" key="5">
    <source>
        <dbReference type="ARBA" id="ARBA00022679"/>
    </source>
</evidence>
<comment type="function">
    <text evidence="1 8">Tetrapolymerization of the monopyrrole PBG into the hydroxymethylbilane pre-uroporphyrinogen in several discrete steps.</text>
</comment>
<evidence type="ECO:0000259" key="9">
    <source>
        <dbReference type="Pfam" id="PF01379"/>
    </source>
</evidence>
<comment type="similarity">
    <text evidence="3 8">Belongs to the HMBS family.</text>
</comment>
<name>A0ABX7X4U0_9GAMM</name>
<dbReference type="Gene3D" id="3.30.160.40">
    <property type="entry name" value="Porphobilinogen deaminase, C-terminal domain"/>
    <property type="match status" value="1"/>
</dbReference>
<dbReference type="EMBL" id="CP072800">
    <property type="protein sequence ID" value="QTR50885.1"/>
    <property type="molecule type" value="Genomic_DNA"/>
</dbReference>
<dbReference type="Proteomes" id="UP000672027">
    <property type="component" value="Chromosome"/>
</dbReference>
<evidence type="ECO:0000256" key="8">
    <source>
        <dbReference type="HAMAP-Rule" id="MF_00260"/>
    </source>
</evidence>
<evidence type="ECO:0000313" key="11">
    <source>
        <dbReference type="EMBL" id="QTR50885.1"/>
    </source>
</evidence>
<dbReference type="CDD" id="cd13646">
    <property type="entry name" value="PBP2_EcHMBS_like"/>
    <property type="match status" value="1"/>
</dbReference>
<dbReference type="PIRSF" id="PIRSF001438">
    <property type="entry name" value="4pyrrol_synth_OHMeBilane_synth"/>
    <property type="match status" value="1"/>
</dbReference>
<feature type="domain" description="Porphobilinogen deaminase C-terminal" evidence="10">
    <location>
        <begin position="225"/>
        <end position="294"/>
    </location>
</feature>
<dbReference type="PANTHER" id="PTHR11557:SF0">
    <property type="entry name" value="PORPHOBILINOGEN DEAMINASE"/>
    <property type="match status" value="1"/>
</dbReference>
<dbReference type="InterPro" id="IPR022419">
    <property type="entry name" value="Porphobilin_deaminase_cofac_BS"/>
</dbReference>
<dbReference type="PROSITE" id="PS00533">
    <property type="entry name" value="PORPHOBILINOGEN_DEAM"/>
    <property type="match status" value="1"/>
</dbReference>
<evidence type="ECO:0000256" key="4">
    <source>
        <dbReference type="ARBA" id="ARBA00011245"/>
    </source>
</evidence>
<keyword evidence="5 8" id="KW-0808">Transferase</keyword>
<dbReference type="GO" id="GO:0004418">
    <property type="term" value="F:hydroxymethylbilane synthase activity"/>
    <property type="evidence" value="ECO:0007669"/>
    <property type="project" value="UniProtKB-EC"/>
</dbReference>
<evidence type="ECO:0000259" key="10">
    <source>
        <dbReference type="Pfam" id="PF03900"/>
    </source>
</evidence>
<evidence type="ECO:0000256" key="1">
    <source>
        <dbReference type="ARBA" id="ARBA00002869"/>
    </source>
</evidence>
<evidence type="ECO:0000256" key="6">
    <source>
        <dbReference type="ARBA" id="ARBA00023244"/>
    </source>
</evidence>
<dbReference type="RefSeq" id="WP_210228806.1">
    <property type="nucleotide sequence ID" value="NZ_CP072800.1"/>
</dbReference>
<evidence type="ECO:0000313" key="12">
    <source>
        <dbReference type="Proteomes" id="UP000672027"/>
    </source>
</evidence>
<comment type="cofactor">
    <cofactor evidence="8">
        <name>dipyrromethane</name>
        <dbReference type="ChEBI" id="CHEBI:60342"/>
    </cofactor>
    <text evidence="8">Binds 1 dipyrromethane group covalently.</text>
</comment>
<sequence>MADTIRIATRTSPLALWQAEHVARRLQELHPGLHIEMVGMVTRGDKILDSPLSKIGGKGLFVKELEVGMLEGSADIAVHSMKDVPMEFPDGLHLPIIMEREDPRDAFVSNEYANLDDLPEGAIVGTSSLRRQTQIRARYPHLQIRDLRGNVNTRLSKLDNGEYAAIILASAGLIRLEFQHRITAYLSTEQSLPAIGQGAIGIECRRNDSRVENLLEPLRHSQTTICVRAERAMNKRLNGGCQIPVAGFAELENGGLRMRGLIGFPDGSEVYTCELRGCVVDPEDLGVLVAENLLAQGGDKVLKSLGIHAQ</sequence>
<keyword evidence="6 8" id="KW-0627">Porphyrin biosynthesis</keyword>
<reference evidence="11 12" key="1">
    <citation type="submission" date="2021-04" db="EMBL/GenBank/DDBJ databases">
        <title>Genomics, taxonomy and metabolism of representatives of sulfur bacteria of the genus Thiothrix: Thiothrix fructosivorans QT, Thiothrix unzii A1T and three new species, Thiothrix subterranea sp. nov., Thiothrix litoralis sp. nov. and 'Candidatus Thiothrix anitrata' sp. nov.</title>
        <authorList>
            <person name="Ravin N.V."/>
            <person name="Smolyakov D."/>
            <person name="Rudenko T.S."/>
            <person name="Mardanov A.V."/>
            <person name="Beletsky A.V."/>
            <person name="Markov N.D."/>
            <person name="Fomenkov A.I."/>
            <person name="Roberts R.J."/>
            <person name="Karnachuk O.V."/>
            <person name="Novikov A."/>
            <person name="Grabovich M.Y."/>
        </authorList>
    </citation>
    <scope>NUCLEOTIDE SEQUENCE [LARGE SCALE GENOMIC DNA]</scope>
    <source>
        <strain evidence="11 12">A52</strain>
    </source>
</reference>
<dbReference type="EC" id="2.5.1.61" evidence="8"/>
<comment type="miscellaneous">
    <text evidence="8">The porphobilinogen subunits are added to the dipyrromethane group.</text>
</comment>
<keyword evidence="12" id="KW-1185">Reference proteome</keyword>
<proteinExistence type="inferred from homology"/>
<dbReference type="SUPFAM" id="SSF53850">
    <property type="entry name" value="Periplasmic binding protein-like II"/>
    <property type="match status" value="1"/>
</dbReference>